<reference evidence="3" key="1">
    <citation type="journal article" date="2019" name="Int. J. Syst. Evol. Microbiol.">
        <title>The Global Catalogue of Microorganisms (GCM) 10K type strain sequencing project: providing services to taxonomists for standard genome sequencing and annotation.</title>
        <authorList>
            <consortium name="The Broad Institute Genomics Platform"/>
            <consortium name="The Broad Institute Genome Sequencing Center for Infectious Disease"/>
            <person name="Wu L."/>
            <person name="Ma J."/>
        </authorList>
    </citation>
    <scope>NUCLEOTIDE SEQUENCE [LARGE SCALE GENOMIC DNA]</scope>
    <source>
        <strain evidence="3">JCM 17986</strain>
    </source>
</reference>
<keyword evidence="3" id="KW-1185">Reference proteome</keyword>
<feature type="region of interest" description="Disordered" evidence="1">
    <location>
        <begin position="67"/>
        <end position="86"/>
    </location>
</feature>
<evidence type="ECO:0000313" key="3">
    <source>
        <dbReference type="Proteomes" id="UP001500466"/>
    </source>
</evidence>
<dbReference type="Pfam" id="PF18944">
    <property type="entry name" value="DUF5691"/>
    <property type="match status" value="1"/>
</dbReference>
<accession>A0ABP9GN93</accession>
<protein>
    <submittedName>
        <fullName evidence="2">DUF5691 domain-containing protein</fullName>
    </submittedName>
</protein>
<evidence type="ECO:0000256" key="1">
    <source>
        <dbReference type="SAM" id="MobiDB-lite"/>
    </source>
</evidence>
<organism evidence="2 3">
    <name type="scientific">Yinghuangia aomiensis</name>
    <dbReference type="NCBI Taxonomy" id="676205"/>
    <lineage>
        <taxon>Bacteria</taxon>
        <taxon>Bacillati</taxon>
        <taxon>Actinomycetota</taxon>
        <taxon>Actinomycetes</taxon>
        <taxon>Kitasatosporales</taxon>
        <taxon>Streptomycetaceae</taxon>
        <taxon>Yinghuangia</taxon>
    </lineage>
</organism>
<proteinExistence type="predicted"/>
<dbReference type="RefSeq" id="WP_345673679.1">
    <property type="nucleotide sequence ID" value="NZ_BAABHS010000002.1"/>
</dbReference>
<gene>
    <name evidence="2" type="ORF">GCM10023205_06410</name>
</gene>
<dbReference type="EMBL" id="BAABHS010000002">
    <property type="protein sequence ID" value="GAA4948908.1"/>
    <property type="molecule type" value="Genomic_DNA"/>
</dbReference>
<name>A0ABP9GN93_9ACTN</name>
<dbReference type="InterPro" id="IPR043746">
    <property type="entry name" value="DUF5691"/>
</dbReference>
<comment type="caution">
    <text evidence="2">The sequence shown here is derived from an EMBL/GenBank/DDBJ whole genome shotgun (WGS) entry which is preliminary data.</text>
</comment>
<evidence type="ECO:0000313" key="2">
    <source>
        <dbReference type="EMBL" id="GAA4948908.1"/>
    </source>
</evidence>
<sequence length="502" mass="53652">MTADTEVLWRDLVSTALVGTAKRGVPEIEPGSALGAAAAAVGHTDPAERLLDLAALLVVHRRAGRLPGTGAGLPPRSAADPRPGVPDRARARLRVLLGSGTGERRTAIAELLPEWLAEARARGCRAPEPELPALLDLARAHTELREDVAALAGPRGRWLAQLNPDWTWLTRISAADLAPDGEIWEHGLFGERLACVTALRKRDADAARELLATTWRGEPAEDRAQFLAVLRVGLSTADEPFLEAALDDRGKAVRAGAAALLSALPESAFARRMADRARACVRVHPAMGVSVVPPETCDEAMRRDGIAEKSPTGREERAWWLGEIVAATPLAVWTEIFGETPAEILRRPLPRRTAGDIRDGWARAAVTQGDVAWARAQVGRGAPTRLLSVLPVTERAVHVADHVREHGLSEAFQLLAGCPAVWPEPLGRSVADALSQAARESAYPWSFSGVTGLAARSLDPGMAEEFAELAAKAGEDGYWGRAFGELAGTLRERAVMRGEFGG</sequence>
<dbReference type="Proteomes" id="UP001500466">
    <property type="component" value="Unassembled WGS sequence"/>
</dbReference>